<dbReference type="EMBL" id="CP000747">
    <property type="protein sequence ID" value="ACG76756.1"/>
    <property type="molecule type" value="Genomic_DNA"/>
</dbReference>
<name>B4RDQ7_PHEZH</name>
<evidence type="ECO:0000313" key="2">
    <source>
        <dbReference type="EMBL" id="ACG76756.1"/>
    </source>
</evidence>
<sequence>MRMMRRAAAAAMVLASTATAPALAQAPDTAAQALKGAAFLDRETFEPGHGVVRWRSNEVRLGPASTLRIQVGETLRGPLRPDADLFDAGDLDVTLLRSWPRAVSFAEGGLEFDVSPHAGLGVGSRGGSAEAGAMLTVGQRRERQAVEALKDFGVRDGLEYGDRGRWYLFAAASGRAVGLNMLRNEGDWDRAGWSTDTTGALVGDAQVGVGWRKGDMQSSFGVIHREVRGEHMVFGQHTRDDTVAAFTFSIRPQR</sequence>
<dbReference type="InterPro" id="IPR018707">
    <property type="entry name" value="LpxR"/>
</dbReference>
<dbReference type="OrthoDB" id="7617009at2"/>
<keyword evidence="3" id="KW-1185">Reference proteome</keyword>
<dbReference type="InterPro" id="IPR037107">
    <property type="entry name" value="Put_OMP_sf"/>
</dbReference>
<feature type="signal peptide" evidence="1">
    <location>
        <begin position="1"/>
        <end position="24"/>
    </location>
</feature>
<evidence type="ECO:0000256" key="1">
    <source>
        <dbReference type="SAM" id="SignalP"/>
    </source>
</evidence>
<proteinExistence type="predicted"/>
<dbReference type="HOGENOM" id="CLU_935933_0_0_5"/>
<protein>
    <recommendedName>
        <fullName evidence="4">DUF2219 domain-containing protein</fullName>
    </recommendedName>
</protein>
<dbReference type="eggNOG" id="ENOG5033DGJ">
    <property type="taxonomic scope" value="Bacteria"/>
</dbReference>
<organism evidence="2 3">
    <name type="scientific">Phenylobacterium zucineum (strain HLK1)</name>
    <dbReference type="NCBI Taxonomy" id="450851"/>
    <lineage>
        <taxon>Bacteria</taxon>
        <taxon>Pseudomonadati</taxon>
        <taxon>Pseudomonadota</taxon>
        <taxon>Alphaproteobacteria</taxon>
        <taxon>Caulobacterales</taxon>
        <taxon>Caulobacteraceae</taxon>
        <taxon>Phenylobacterium</taxon>
    </lineage>
</organism>
<dbReference type="Gene3D" id="2.40.128.140">
    <property type="entry name" value="Outer membrane protein"/>
    <property type="match status" value="1"/>
</dbReference>
<reference evidence="2 3" key="1">
    <citation type="journal article" date="2008" name="BMC Genomics">
        <title>Complete genome of Phenylobacterium zucineum - a novel facultative intracellular bacterium isolated from human erythroleukemia cell line K562.</title>
        <authorList>
            <person name="Luo Y."/>
            <person name="Xu X."/>
            <person name="Ding Z."/>
            <person name="Liu Z."/>
            <person name="Zhang B."/>
            <person name="Yan Z."/>
            <person name="Sun J."/>
            <person name="Hu S."/>
            <person name="Hu X."/>
        </authorList>
    </citation>
    <scope>NUCLEOTIDE SEQUENCE [LARGE SCALE GENOMIC DNA]</scope>
    <source>
        <strain evidence="2 3">HLK1</strain>
    </source>
</reference>
<gene>
    <name evidence="2" type="ordered locus">PHZ_c0342</name>
</gene>
<accession>B4RDQ7</accession>
<dbReference type="AlphaFoldDB" id="B4RDQ7"/>
<keyword evidence="1" id="KW-0732">Signal</keyword>
<evidence type="ECO:0008006" key="4">
    <source>
        <dbReference type="Google" id="ProtNLM"/>
    </source>
</evidence>
<feature type="chain" id="PRO_5002822526" description="DUF2219 domain-containing protein" evidence="1">
    <location>
        <begin position="25"/>
        <end position="254"/>
    </location>
</feature>
<dbReference type="Proteomes" id="UP000001868">
    <property type="component" value="Chromosome"/>
</dbReference>
<dbReference type="KEGG" id="pzu:PHZ_c0342"/>
<evidence type="ECO:0000313" key="3">
    <source>
        <dbReference type="Proteomes" id="UP000001868"/>
    </source>
</evidence>
<dbReference type="Pfam" id="PF09982">
    <property type="entry name" value="LpxR"/>
    <property type="match status" value="1"/>
</dbReference>